<dbReference type="PATRIC" id="fig|545697.3.peg.2914"/>
<organism evidence="1 2">
    <name type="scientific">Clostridium celatum DSM 1785</name>
    <dbReference type="NCBI Taxonomy" id="545697"/>
    <lineage>
        <taxon>Bacteria</taxon>
        <taxon>Bacillati</taxon>
        <taxon>Bacillota</taxon>
        <taxon>Clostridia</taxon>
        <taxon>Eubacteriales</taxon>
        <taxon>Clostridiaceae</taxon>
        <taxon>Clostridium</taxon>
    </lineage>
</organism>
<dbReference type="EMBL" id="AMEZ01000109">
    <property type="protein sequence ID" value="EKY23296.1"/>
    <property type="molecule type" value="Genomic_DNA"/>
</dbReference>
<name>L1Q5Y9_9CLOT</name>
<dbReference type="HOGENOM" id="CLU_3151227_0_0_9"/>
<dbReference type="STRING" id="545697.HMPREF0216_02966"/>
<dbReference type="eggNOG" id="ENOG50309SJ">
    <property type="taxonomic scope" value="Bacteria"/>
</dbReference>
<sequence>MCDNYKNKLMSIMAEILLYQGVTKIDIDTKSERFFKYVITRGFYSKYI</sequence>
<evidence type="ECO:0000313" key="1">
    <source>
        <dbReference type="EMBL" id="EKY23296.1"/>
    </source>
</evidence>
<dbReference type="Proteomes" id="UP000010420">
    <property type="component" value="Unassembled WGS sequence"/>
</dbReference>
<dbReference type="AlphaFoldDB" id="L1Q5Y9"/>
<accession>L1Q5Y9</accession>
<proteinExistence type="predicted"/>
<evidence type="ECO:0000313" key="2">
    <source>
        <dbReference type="Proteomes" id="UP000010420"/>
    </source>
</evidence>
<keyword evidence="2" id="KW-1185">Reference proteome</keyword>
<reference evidence="1 2" key="1">
    <citation type="submission" date="2012-05" db="EMBL/GenBank/DDBJ databases">
        <authorList>
            <person name="Weinstock G."/>
            <person name="Sodergren E."/>
            <person name="Lobos E.A."/>
            <person name="Fulton L."/>
            <person name="Fulton R."/>
            <person name="Courtney L."/>
            <person name="Fronick C."/>
            <person name="O'Laughlin M."/>
            <person name="Godfrey J."/>
            <person name="Wilson R.M."/>
            <person name="Miner T."/>
            <person name="Farmer C."/>
            <person name="Delehaunty K."/>
            <person name="Cordes M."/>
            <person name="Minx P."/>
            <person name="Tomlinson C."/>
            <person name="Chen J."/>
            <person name="Wollam A."/>
            <person name="Pepin K.H."/>
            <person name="Bhonagiri V."/>
            <person name="Zhang X."/>
            <person name="Suruliraj S."/>
            <person name="Warren W."/>
            <person name="Mitreva M."/>
            <person name="Mardis E.R."/>
            <person name="Wilson R.K."/>
        </authorList>
    </citation>
    <scope>NUCLEOTIDE SEQUENCE [LARGE SCALE GENOMIC DNA]</scope>
    <source>
        <strain evidence="1 2">DSM 1785</strain>
    </source>
</reference>
<comment type="caution">
    <text evidence="1">The sequence shown here is derived from an EMBL/GenBank/DDBJ whole genome shotgun (WGS) entry which is preliminary data.</text>
</comment>
<protein>
    <submittedName>
        <fullName evidence="1">Uncharacterized protein</fullName>
    </submittedName>
</protein>
<gene>
    <name evidence="1" type="ORF">HMPREF0216_02966</name>
</gene>